<accession>A0A6J6P2A4</accession>
<dbReference type="EMBL" id="CAEZXQ010000062">
    <property type="protein sequence ID" value="CAB4692916.1"/>
    <property type="molecule type" value="Genomic_DNA"/>
</dbReference>
<evidence type="ECO:0000256" key="1">
    <source>
        <dbReference type="SAM" id="MobiDB-lite"/>
    </source>
</evidence>
<protein>
    <submittedName>
        <fullName evidence="2">Unannotated protein</fullName>
    </submittedName>
</protein>
<proteinExistence type="predicted"/>
<sequence>MVLNNVVLPAPFGPITPTIPLRGSVKERSSIRIRSSKPLTKCSHSTTTSPRRGPGGI</sequence>
<dbReference type="AlphaFoldDB" id="A0A6J6P2A4"/>
<reference evidence="2" key="1">
    <citation type="submission" date="2020-05" db="EMBL/GenBank/DDBJ databases">
        <authorList>
            <person name="Chiriac C."/>
            <person name="Salcher M."/>
            <person name="Ghai R."/>
            <person name="Kavagutti S V."/>
        </authorList>
    </citation>
    <scope>NUCLEOTIDE SEQUENCE</scope>
</reference>
<gene>
    <name evidence="2" type="ORF">UFOPK2576_00524</name>
</gene>
<feature type="region of interest" description="Disordered" evidence="1">
    <location>
        <begin position="26"/>
        <end position="57"/>
    </location>
</feature>
<evidence type="ECO:0000313" key="2">
    <source>
        <dbReference type="EMBL" id="CAB4692916.1"/>
    </source>
</evidence>
<organism evidence="2">
    <name type="scientific">freshwater metagenome</name>
    <dbReference type="NCBI Taxonomy" id="449393"/>
    <lineage>
        <taxon>unclassified sequences</taxon>
        <taxon>metagenomes</taxon>
        <taxon>ecological metagenomes</taxon>
    </lineage>
</organism>
<name>A0A6J6P2A4_9ZZZZ</name>